<evidence type="ECO:0000313" key="6">
    <source>
        <dbReference type="EMBL" id="RPA72877.1"/>
    </source>
</evidence>
<keyword evidence="4" id="KW-0812">Transmembrane</keyword>
<dbReference type="CDD" id="cd06093">
    <property type="entry name" value="PX_domain"/>
    <property type="match status" value="1"/>
</dbReference>
<dbReference type="InterPro" id="IPR013937">
    <property type="entry name" value="Sorting_nexin_C"/>
</dbReference>
<dbReference type="PANTHER" id="PTHR22775:SF47">
    <property type="entry name" value="MEIOTICALLY UP-REGULATED GENE 122 PROTEIN"/>
    <property type="match status" value="1"/>
</dbReference>
<dbReference type="InterPro" id="IPR003114">
    <property type="entry name" value="Phox_assoc"/>
</dbReference>
<dbReference type="InterPro" id="IPR036871">
    <property type="entry name" value="PX_dom_sf"/>
</dbReference>
<proteinExistence type="inferred from homology"/>
<feature type="coiled-coil region" evidence="2">
    <location>
        <begin position="417"/>
        <end position="451"/>
    </location>
</feature>
<feature type="transmembrane region" description="Helical" evidence="4">
    <location>
        <begin position="139"/>
        <end position="164"/>
    </location>
</feature>
<feature type="compositionally biased region" description="Polar residues" evidence="3">
    <location>
        <begin position="767"/>
        <end position="783"/>
    </location>
</feature>
<evidence type="ECO:0000256" key="2">
    <source>
        <dbReference type="SAM" id="Coils"/>
    </source>
</evidence>
<sequence>MQAPDKRLSSPPQARSRTSPSATLEWPSTKPPLHSRNKMSSLPISEPISASTDPIEDPPHLSDPEASSPPSPPSPSVSARLQRSRTPPKLDLSTSNLLDIPTAPPTVKITEPPPVELESPLGVQDRILVFIANADTPTLVLVFVGVTGVLYVIIGRLSLFIAGLTVGVLVRGRLDGASVGNKIPPGRDVEKEKGEMEVDVKKAPEEEDRTVTGWEELPVETGKALKELVGVVVREYVEFWYHPLLPAETIFPNSVQTLLNNTILNIASRLQQEKPAALFIALADTTTSHLTALFSELQTALGATNSSPDNAIEAVKEYTRLYPRSDLAQLVDPVLQRQRLRVFAAQFIEAFIEREARECAVVRKFMIEVLSGVVLDKVLDSMLSPEAIVDWAIYLLDDAPPEIVSKDMPMSPITPLRSGHRREVSQAEKAMELAMKEAEELSRMIREEETANSPVLDEPVLHSVEDEDTVPSLPELQATPVSSAPRQRPFSMPAEPKGARLNAFINNYDTEMVHDGDSPPAPQPSHRLSAPPPSQFTSFDQIAPPPRPEKPSLHLATTNLINLSDTPTANLRSRPASAAYVITVEPSAPHATGWLLTRRFAEFETLATTLSTSTPLPSWREAGTTDALGQRLEEWVNGLLRDKALAEDASLVRFLEKDDDPSAHMQQEEEQAQAGVGNPFAGLAKVGSVVGGGLSELVGGGQSRGGLFAGRGRGGLFGGGRGRGGLFGGRGGGETRSSGIFGASSAATGTGVVRGGGLFGGVASWGKRNSVSSATPPNFSREGSASDLAGVGTREDWFGKDTSYHRPTSDEIAREEEAEKESEKEKEKETEKEEIKAGFDLTPSEIHASESPQSRSSTDSDRSDDLAAPTTTATPQITTTALLPLLPKFLAMITSLYNLSPFTSSIRLSLLSLALSVISRPNNTALLSITTLINTALEDYTSDAYLAYTVQKVILALTAQQEETREEGGKRLEEKKRRARELVLERAVPMQVRSVMGERASREAVGVVWDALVEGVGGGVGKGVGVQVLGDVGGGFE</sequence>
<feature type="compositionally biased region" description="Basic and acidic residues" evidence="3">
    <location>
        <begin position="793"/>
        <end position="837"/>
    </location>
</feature>
<feature type="region of interest" description="Disordered" evidence="3">
    <location>
        <begin position="1"/>
        <end position="113"/>
    </location>
</feature>
<dbReference type="AlphaFoldDB" id="A0A3N4HH97"/>
<dbReference type="STRING" id="1160509.A0A3N4HH97"/>
<organism evidence="6 7">
    <name type="scientific">Ascobolus immersus RN42</name>
    <dbReference type="NCBI Taxonomy" id="1160509"/>
    <lineage>
        <taxon>Eukaryota</taxon>
        <taxon>Fungi</taxon>
        <taxon>Dikarya</taxon>
        <taxon>Ascomycota</taxon>
        <taxon>Pezizomycotina</taxon>
        <taxon>Pezizomycetes</taxon>
        <taxon>Pezizales</taxon>
        <taxon>Ascobolaceae</taxon>
        <taxon>Ascobolus</taxon>
    </lineage>
</organism>
<dbReference type="GO" id="GO:0035091">
    <property type="term" value="F:phosphatidylinositol binding"/>
    <property type="evidence" value="ECO:0007669"/>
    <property type="project" value="InterPro"/>
</dbReference>
<accession>A0A3N4HH97</accession>
<feature type="domain" description="PXA" evidence="5">
    <location>
        <begin position="218"/>
        <end position="400"/>
    </location>
</feature>
<dbReference type="Proteomes" id="UP000275078">
    <property type="component" value="Unassembled WGS sequence"/>
</dbReference>
<keyword evidence="4" id="KW-1133">Transmembrane helix</keyword>
<dbReference type="EMBL" id="ML119842">
    <property type="protein sequence ID" value="RPA72877.1"/>
    <property type="molecule type" value="Genomic_DNA"/>
</dbReference>
<evidence type="ECO:0000256" key="4">
    <source>
        <dbReference type="SAM" id="Phobius"/>
    </source>
</evidence>
<feature type="region of interest" description="Disordered" evidence="3">
    <location>
        <begin position="466"/>
        <end position="498"/>
    </location>
</feature>
<evidence type="ECO:0000256" key="1">
    <source>
        <dbReference type="ARBA" id="ARBA00010883"/>
    </source>
</evidence>
<dbReference type="PROSITE" id="PS51207">
    <property type="entry name" value="PXA"/>
    <property type="match status" value="1"/>
</dbReference>
<dbReference type="Pfam" id="PF08628">
    <property type="entry name" value="Nexin_C"/>
    <property type="match status" value="1"/>
</dbReference>
<gene>
    <name evidence="6" type="ORF">BJ508DRAFT_314344</name>
</gene>
<feature type="region of interest" description="Disordered" evidence="3">
    <location>
        <begin position="510"/>
        <end position="549"/>
    </location>
</feature>
<feature type="compositionally biased region" description="Polar residues" evidence="3">
    <location>
        <begin position="38"/>
        <end position="52"/>
    </location>
</feature>
<dbReference type="Pfam" id="PF02194">
    <property type="entry name" value="PXA"/>
    <property type="match status" value="1"/>
</dbReference>
<dbReference type="SMART" id="SM00313">
    <property type="entry name" value="PXA"/>
    <property type="match status" value="1"/>
</dbReference>
<dbReference type="Gene3D" id="3.30.1520.10">
    <property type="entry name" value="Phox-like domain"/>
    <property type="match status" value="1"/>
</dbReference>
<keyword evidence="7" id="KW-1185">Reference proteome</keyword>
<protein>
    <recommendedName>
        <fullName evidence="5">PXA domain-containing protein</fullName>
    </recommendedName>
</protein>
<reference evidence="6 7" key="1">
    <citation type="journal article" date="2018" name="Nat. Ecol. Evol.">
        <title>Pezizomycetes genomes reveal the molecular basis of ectomycorrhizal truffle lifestyle.</title>
        <authorList>
            <person name="Murat C."/>
            <person name="Payen T."/>
            <person name="Noel B."/>
            <person name="Kuo A."/>
            <person name="Morin E."/>
            <person name="Chen J."/>
            <person name="Kohler A."/>
            <person name="Krizsan K."/>
            <person name="Balestrini R."/>
            <person name="Da Silva C."/>
            <person name="Montanini B."/>
            <person name="Hainaut M."/>
            <person name="Levati E."/>
            <person name="Barry K.W."/>
            <person name="Belfiori B."/>
            <person name="Cichocki N."/>
            <person name="Clum A."/>
            <person name="Dockter R.B."/>
            <person name="Fauchery L."/>
            <person name="Guy J."/>
            <person name="Iotti M."/>
            <person name="Le Tacon F."/>
            <person name="Lindquist E.A."/>
            <person name="Lipzen A."/>
            <person name="Malagnac F."/>
            <person name="Mello A."/>
            <person name="Molinier V."/>
            <person name="Miyauchi S."/>
            <person name="Poulain J."/>
            <person name="Riccioni C."/>
            <person name="Rubini A."/>
            <person name="Sitrit Y."/>
            <person name="Splivallo R."/>
            <person name="Traeger S."/>
            <person name="Wang M."/>
            <person name="Zifcakova L."/>
            <person name="Wipf D."/>
            <person name="Zambonelli A."/>
            <person name="Paolocci F."/>
            <person name="Nowrousian M."/>
            <person name="Ottonello S."/>
            <person name="Baldrian P."/>
            <person name="Spatafora J.W."/>
            <person name="Henrissat B."/>
            <person name="Nagy L.G."/>
            <person name="Aury J.M."/>
            <person name="Wincker P."/>
            <person name="Grigoriev I.V."/>
            <person name="Bonfante P."/>
            <person name="Martin F.M."/>
        </authorList>
    </citation>
    <scope>NUCLEOTIDE SEQUENCE [LARGE SCALE GENOMIC DNA]</scope>
    <source>
        <strain evidence="6 7">RN42</strain>
    </source>
</reference>
<name>A0A3N4HH97_ASCIM</name>
<feature type="region of interest" description="Disordered" evidence="3">
    <location>
        <begin position="764"/>
        <end position="873"/>
    </location>
</feature>
<dbReference type="OrthoDB" id="41200at2759"/>
<keyword evidence="2" id="KW-0175">Coiled coil</keyword>
<keyword evidence="4" id="KW-0472">Membrane</keyword>
<evidence type="ECO:0000256" key="3">
    <source>
        <dbReference type="SAM" id="MobiDB-lite"/>
    </source>
</evidence>
<evidence type="ECO:0000313" key="7">
    <source>
        <dbReference type="Proteomes" id="UP000275078"/>
    </source>
</evidence>
<dbReference type="SUPFAM" id="SSF64268">
    <property type="entry name" value="PX domain"/>
    <property type="match status" value="1"/>
</dbReference>
<evidence type="ECO:0000259" key="5">
    <source>
        <dbReference type="PROSITE" id="PS51207"/>
    </source>
</evidence>
<comment type="similarity">
    <text evidence="1">Belongs to the sorting nexin family.</text>
</comment>
<feature type="compositionally biased region" description="Polar residues" evidence="3">
    <location>
        <begin position="10"/>
        <end position="22"/>
    </location>
</feature>
<dbReference type="PANTHER" id="PTHR22775">
    <property type="entry name" value="SORTING NEXIN"/>
    <property type="match status" value="1"/>
</dbReference>